<reference evidence="6" key="2">
    <citation type="submission" date="2010-05" db="EMBL/GenBank/DDBJ databases">
        <title>The genome sequence of Magnaporthe poae strain ATCC 64411.</title>
        <authorList>
            <person name="Ma L.-J."/>
            <person name="Dead R."/>
            <person name="Young S."/>
            <person name="Zeng Q."/>
            <person name="Koehrsen M."/>
            <person name="Alvarado L."/>
            <person name="Berlin A."/>
            <person name="Chapman S.B."/>
            <person name="Chen Z."/>
            <person name="Freedman E."/>
            <person name="Gellesch M."/>
            <person name="Goldberg J."/>
            <person name="Griggs A."/>
            <person name="Gujja S."/>
            <person name="Heilman E.R."/>
            <person name="Heiman D."/>
            <person name="Hepburn T."/>
            <person name="Howarth C."/>
            <person name="Jen D."/>
            <person name="Larson L."/>
            <person name="Mehta T."/>
            <person name="Neiman D."/>
            <person name="Pearson M."/>
            <person name="Roberts A."/>
            <person name="Saif S."/>
            <person name="Shea T."/>
            <person name="Shenoy N."/>
            <person name="Sisk P."/>
            <person name="Stolte C."/>
            <person name="Sykes S."/>
            <person name="Walk T."/>
            <person name="White J."/>
            <person name="Yandava C."/>
            <person name="Haas B."/>
            <person name="Nusbaum C."/>
            <person name="Birren B."/>
        </authorList>
    </citation>
    <scope>NUCLEOTIDE SEQUENCE [LARGE SCALE GENOMIC DNA]</scope>
    <source>
        <strain evidence="6">ATCC 64411 / 73-15</strain>
    </source>
</reference>
<feature type="domain" description="DUF7704" evidence="3">
    <location>
        <begin position="39"/>
        <end position="175"/>
    </location>
</feature>
<dbReference type="OMA" id="AFFTHFR"/>
<evidence type="ECO:0000259" key="3">
    <source>
        <dbReference type="Pfam" id="PF24803"/>
    </source>
</evidence>
<keyword evidence="2" id="KW-0472">Membrane</keyword>
<feature type="transmembrane region" description="Helical" evidence="2">
    <location>
        <begin position="158"/>
        <end position="177"/>
    </location>
</feature>
<keyword evidence="2" id="KW-0812">Transmembrane</keyword>
<feature type="transmembrane region" description="Helical" evidence="2">
    <location>
        <begin position="47"/>
        <end position="66"/>
    </location>
</feature>
<name>A0A0C4EEA0_MAGP6</name>
<dbReference type="PANTHER" id="PTHR37019:SF1">
    <property type="entry name" value="EXPERA DOMAIN-CONTAINING PROTEIN"/>
    <property type="match status" value="1"/>
</dbReference>
<feature type="compositionally biased region" description="Basic residues" evidence="1">
    <location>
        <begin position="1"/>
        <end position="11"/>
    </location>
</feature>
<accession>A0A0C4EEA0</accession>
<keyword evidence="6" id="KW-1185">Reference proteome</keyword>
<dbReference type="Pfam" id="PF24803">
    <property type="entry name" value="DUF7704"/>
    <property type="match status" value="1"/>
</dbReference>
<dbReference type="EMBL" id="GL876979">
    <property type="protein sequence ID" value="KLU92122.1"/>
    <property type="molecule type" value="Genomic_DNA"/>
</dbReference>
<reference evidence="5" key="4">
    <citation type="journal article" date="2015" name="G3 (Bethesda)">
        <title>Genome sequences of three phytopathogenic species of the Magnaporthaceae family of fungi.</title>
        <authorList>
            <person name="Okagaki L.H."/>
            <person name="Nunes C.C."/>
            <person name="Sailsbery J."/>
            <person name="Clay B."/>
            <person name="Brown D."/>
            <person name="John T."/>
            <person name="Oh Y."/>
            <person name="Young N."/>
            <person name="Fitzgerald M."/>
            <person name="Haas B.J."/>
            <person name="Zeng Q."/>
            <person name="Young S."/>
            <person name="Adiconis X."/>
            <person name="Fan L."/>
            <person name="Levin J.Z."/>
            <person name="Mitchell T.K."/>
            <person name="Okubara P.A."/>
            <person name="Farman M.L."/>
            <person name="Kohn L.M."/>
            <person name="Birren B."/>
            <person name="Ma L.-J."/>
            <person name="Dean R.A."/>
        </authorList>
    </citation>
    <scope>NUCLEOTIDE SEQUENCE</scope>
    <source>
        <strain evidence="5">ATCC 64411 / 73-15</strain>
    </source>
</reference>
<proteinExistence type="predicted"/>
<dbReference type="AlphaFoldDB" id="A0A0C4EEA0"/>
<feature type="compositionally biased region" description="Polar residues" evidence="1">
    <location>
        <begin position="27"/>
        <end position="36"/>
    </location>
</feature>
<reference evidence="5" key="5">
    <citation type="submission" date="2015-06" db="UniProtKB">
        <authorList>
            <consortium name="EnsemblFungi"/>
        </authorList>
    </citation>
    <scope>IDENTIFICATION</scope>
    <source>
        <strain evidence="5">ATCC 64411</strain>
    </source>
</reference>
<dbReference type="VEuPathDB" id="FungiDB:MAPG_11069"/>
<gene>
    <name evidence="4" type="ORF">MAPG_11069</name>
</gene>
<sequence length="186" mass="20616">MEAPRERHKSLSKTSLDKHIEDEEENTNPSNSPAMQSARNIPTFYRVVLRWVDPALAAAGALLAVVDPPRYLYTMTPHVAYHAGLQVLLDQIAATYSMLAFNGAVVLRAAGDDVRVWDALELGILACDLLHVWATARALGLDVLLSPAAWRFEDWTNLLTLAGLALTRVSFLLRLGFPRDAKAKRR</sequence>
<dbReference type="OrthoDB" id="3587182at2759"/>
<evidence type="ECO:0000256" key="2">
    <source>
        <dbReference type="SAM" id="Phobius"/>
    </source>
</evidence>
<dbReference type="EMBL" id="ADBL01002721">
    <property type="status" value="NOT_ANNOTATED_CDS"/>
    <property type="molecule type" value="Genomic_DNA"/>
</dbReference>
<dbReference type="eggNOG" id="ENOG502S3HU">
    <property type="taxonomic scope" value="Eukaryota"/>
</dbReference>
<evidence type="ECO:0000313" key="4">
    <source>
        <dbReference type="EMBL" id="KLU92122.1"/>
    </source>
</evidence>
<keyword evidence="2" id="KW-1133">Transmembrane helix</keyword>
<evidence type="ECO:0000313" key="5">
    <source>
        <dbReference type="EnsemblFungi" id="MAPG_11069T0"/>
    </source>
</evidence>
<evidence type="ECO:0000256" key="1">
    <source>
        <dbReference type="SAM" id="MobiDB-lite"/>
    </source>
</evidence>
<protein>
    <recommendedName>
        <fullName evidence="3">DUF7704 domain-containing protein</fullName>
    </recommendedName>
</protein>
<dbReference type="EnsemblFungi" id="MAPG_11069T0">
    <property type="protein sequence ID" value="MAPG_11069T0"/>
    <property type="gene ID" value="MAPG_11069"/>
</dbReference>
<organism evidence="5 6">
    <name type="scientific">Magnaporthiopsis poae (strain ATCC 64411 / 73-15)</name>
    <name type="common">Kentucky bluegrass fungus</name>
    <name type="synonym">Magnaporthe poae</name>
    <dbReference type="NCBI Taxonomy" id="644358"/>
    <lineage>
        <taxon>Eukaryota</taxon>
        <taxon>Fungi</taxon>
        <taxon>Dikarya</taxon>
        <taxon>Ascomycota</taxon>
        <taxon>Pezizomycotina</taxon>
        <taxon>Sordariomycetes</taxon>
        <taxon>Sordariomycetidae</taxon>
        <taxon>Magnaporthales</taxon>
        <taxon>Magnaporthaceae</taxon>
        <taxon>Magnaporthiopsis</taxon>
    </lineage>
</organism>
<dbReference type="Proteomes" id="UP000011715">
    <property type="component" value="Unassembled WGS sequence"/>
</dbReference>
<reference evidence="4" key="3">
    <citation type="submission" date="2011-03" db="EMBL/GenBank/DDBJ databases">
        <title>Annotation of Magnaporthe poae ATCC 64411.</title>
        <authorList>
            <person name="Ma L.-J."/>
            <person name="Dead R."/>
            <person name="Young S.K."/>
            <person name="Zeng Q."/>
            <person name="Gargeya S."/>
            <person name="Fitzgerald M."/>
            <person name="Haas B."/>
            <person name="Abouelleil A."/>
            <person name="Alvarado L."/>
            <person name="Arachchi H.M."/>
            <person name="Berlin A."/>
            <person name="Brown A."/>
            <person name="Chapman S.B."/>
            <person name="Chen Z."/>
            <person name="Dunbar C."/>
            <person name="Freedman E."/>
            <person name="Gearin G."/>
            <person name="Gellesch M."/>
            <person name="Goldberg J."/>
            <person name="Griggs A."/>
            <person name="Gujja S."/>
            <person name="Heiman D."/>
            <person name="Howarth C."/>
            <person name="Larson L."/>
            <person name="Lui A."/>
            <person name="MacDonald P.J.P."/>
            <person name="Mehta T."/>
            <person name="Montmayeur A."/>
            <person name="Murphy C."/>
            <person name="Neiman D."/>
            <person name="Pearson M."/>
            <person name="Priest M."/>
            <person name="Roberts A."/>
            <person name="Saif S."/>
            <person name="Shea T."/>
            <person name="Shenoy N."/>
            <person name="Sisk P."/>
            <person name="Stolte C."/>
            <person name="Sykes S."/>
            <person name="Yandava C."/>
            <person name="Wortman J."/>
            <person name="Nusbaum C."/>
            <person name="Birren B."/>
        </authorList>
    </citation>
    <scope>NUCLEOTIDE SEQUENCE</scope>
    <source>
        <strain evidence="4">ATCC 64411</strain>
    </source>
</reference>
<feature type="region of interest" description="Disordered" evidence="1">
    <location>
        <begin position="1"/>
        <end position="36"/>
    </location>
</feature>
<dbReference type="InterPro" id="IPR056121">
    <property type="entry name" value="DUF7704"/>
</dbReference>
<evidence type="ECO:0000313" key="6">
    <source>
        <dbReference type="Proteomes" id="UP000011715"/>
    </source>
</evidence>
<reference evidence="4" key="1">
    <citation type="submission" date="2010-05" db="EMBL/GenBank/DDBJ databases">
        <title>The Genome Sequence of Magnaporthe poae strain ATCC 64411.</title>
        <authorList>
            <consortium name="The Broad Institute Genome Sequencing Platform"/>
            <consortium name="Broad Institute Genome Sequencing Center for Infectious Disease"/>
            <person name="Ma L.-J."/>
            <person name="Dead R."/>
            <person name="Young S."/>
            <person name="Zeng Q."/>
            <person name="Koehrsen M."/>
            <person name="Alvarado L."/>
            <person name="Berlin A."/>
            <person name="Chapman S.B."/>
            <person name="Chen Z."/>
            <person name="Freedman E."/>
            <person name="Gellesch M."/>
            <person name="Goldberg J."/>
            <person name="Griggs A."/>
            <person name="Gujja S."/>
            <person name="Heilman E.R."/>
            <person name="Heiman D."/>
            <person name="Hepburn T."/>
            <person name="Howarth C."/>
            <person name="Jen D."/>
            <person name="Larson L."/>
            <person name="Mehta T."/>
            <person name="Neiman D."/>
            <person name="Pearson M."/>
            <person name="Roberts A."/>
            <person name="Saif S."/>
            <person name="Shea T."/>
            <person name="Shenoy N."/>
            <person name="Sisk P."/>
            <person name="Stolte C."/>
            <person name="Sykes S."/>
            <person name="Walk T."/>
            <person name="White J."/>
            <person name="Yandava C."/>
            <person name="Haas B."/>
            <person name="Nusbaum C."/>
            <person name="Birren B."/>
        </authorList>
    </citation>
    <scope>NUCLEOTIDE SEQUENCE</scope>
    <source>
        <strain evidence="4">ATCC 64411</strain>
    </source>
</reference>
<dbReference type="PANTHER" id="PTHR37019">
    <property type="entry name" value="CHROMOSOME 1, WHOLE GENOME SHOTGUN SEQUENCE"/>
    <property type="match status" value="1"/>
</dbReference>